<accession>A0ABS4EWG7</accession>
<sequence>MATKFRLSSLIPAGLIVERSDESDGVITVSARAATDQRSCPLCNRMSDRIHSRYVRIIADLPCAPTRQGFGTTLIKRSFKLARIRQRFVSMHDPSPTFLTF</sequence>
<protein>
    <recommendedName>
        <fullName evidence="3">Transposase IS204/IS1001/IS1096/IS1165 zinc-finger domain-containing protein</fullName>
    </recommendedName>
</protein>
<dbReference type="EMBL" id="JAGGJV010000015">
    <property type="protein sequence ID" value="MBP1862248.1"/>
    <property type="molecule type" value="Genomic_DNA"/>
</dbReference>
<gene>
    <name evidence="1" type="ORF">J2Z75_005779</name>
</gene>
<dbReference type="Proteomes" id="UP000823786">
    <property type="component" value="Unassembled WGS sequence"/>
</dbReference>
<evidence type="ECO:0000313" key="2">
    <source>
        <dbReference type="Proteomes" id="UP000823786"/>
    </source>
</evidence>
<evidence type="ECO:0000313" key="1">
    <source>
        <dbReference type="EMBL" id="MBP1862248.1"/>
    </source>
</evidence>
<comment type="caution">
    <text evidence="1">The sequence shown here is derived from an EMBL/GenBank/DDBJ whole genome shotgun (WGS) entry which is preliminary data.</text>
</comment>
<organism evidence="1 2">
    <name type="scientific">Rhizobium herbae</name>
    <dbReference type="NCBI Taxonomy" id="508661"/>
    <lineage>
        <taxon>Bacteria</taxon>
        <taxon>Pseudomonadati</taxon>
        <taxon>Pseudomonadota</taxon>
        <taxon>Alphaproteobacteria</taxon>
        <taxon>Hyphomicrobiales</taxon>
        <taxon>Rhizobiaceae</taxon>
        <taxon>Rhizobium/Agrobacterium group</taxon>
        <taxon>Rhizobium</taxon>
    </lineage>
</organism>
<proteinExistence type="predicted"/>
<dbReference type="RefSeq" id="WP_234937634.1">
    <property type="nucleotide sequence ID" value="NZ_JAGGJV010000015.1"/>
</dbReference>
<evidence type="ECO:0008006" key="3">
    <source>
        <dbReference type="Google" id="ProtNLM"/>
    </source>
</evidence>
<reference evidence="1 2" key="1">
    <citation type="submission" date="2021-03" db="EMBL/GenBank/DDBJ databases">
        <title>Genomic Encyclopedia of Type Strains, Phase IV (KMG-IV): sequencing the most valuable type-strain genomes for metagenomic binning, comparative biology and taxonomic classification.</title>
        <authorList>
            <person name="Goeker M."/>
        </authorList>
    </citation>
    <scope>NUCLEOTIDE SEQUENCE [LARGE SCALE GENOMIC DNA]</scope>
    <source>
        <strain evidence="1 2">DSM 26427</strain>
    </source>
</reference>
<name>A0ABS4EWG7_9HYPH</name>
<keyword evidence="2" id="KW-1185">Reference proteome</keyword>